<keyword evidence="2" id="KW-1185">Reference proteome</keyword>
<dbReference type="Ensembl" id="ENSSLUT00000015222.1">
    <property type="protein sequence ID" value="ENSSLUP00000014743.1"/>
    <property type="gene ID" value="ENSSLUG00000006885.1"/>
</dbReference>
<organism evidence="1 2">
    <name type="scientific">Sander lucioperca</name>
    <name type="common">Pike-perch</name>
    <name type="synonym">Perca lucioperca</name>
    <dbReference type="NCBI Taxonomy" id="283035"/>
    <lineage>
        <taxon>Eukaryota</taxon>
        <taxon>Metazoa</taxon>
        <taxon>Chordata</taxon>
        <taxon>Craniata</taxon>
        <taxon>Vertebrata</taxon>
        <taxon>Euteleostomi</taxon>
        <taxon>Actinopterygii</taxon>
        <taxon>Neopterygii</taxon>
        <taxon>Teleostei</taxon>
        <taxon>Neoteleostei</taxon>
        <taxon>Acanthomorphata</taxon>
        <taxon>Eupercaria</taxon>
        <taxon>Perciformes</taxon>
        <taxon>Percoidei</taxon>
        <taxon>Percidae</taxon>
        <taxon>Luciopercinae</taxon>
        <taxon>Sander</taxon>
    </lineage>
</organism>
<name>A0A8C9XTX8_SANLU</name>
<evidence type="ECO:0000313" key="1">
    <source>
        <dbReference type="Ensembl" id="ENSSLUP00000014743.1"/>
    </source>
</evidence>
<reference evidence="1" key="2">
    <citation type="submission" date="2025-09" db="UniProtKB">
        <authorList>
            <consortium name="Ensembl"/>
        </authorList>
    </citation>
    <scope>IDENTIFICATION</scope>
</reference>
<reference evidence="1" key="1">
    <citation type="submission" date="2025-08" db="UniProtKB">
        <authorList>
            <consortium name="Ensembl"/>
        </authorList>
    </citation>
    <scope>IDENTIFICATION</scope>
</reference>
<sequence>VQQYTFRLKPMQRSVSSLSLSPSVKMKLVNAGFQFTADLLHLKPLQLSKGNRHSLTKFRSK</sequence>
<dbReference type="Proteomes" id="UP000694568">
    <property type="component" value="Unplaced"/>
</dbReference>
<evidence type="ECO:0000313" key="2">
    <source>
        <dbReference type="Proteomes" id="UP000694568"/>
    </source>
</evidence>
<dbReference type="AlphaFoldDB" id="A0A8C9XTX8"/>
<proteinExistence type="predicted"/>
<protein>
    <submittedName>
        <fullName evidence="1">Uncharacterized protein</fullName>
    </submittedName>
</protein>
<accession>A0A8C9XTX8</accession>